<dbReference type="OrthoDB" id="389469at2759"/>
<proteinExistence type="predicted"/>
<dbReference type="KEGG" id="pcot:PCOAH_00024570"/>
<evidence type="ECO:0000313" key="2">
    <source>
        <dbReference type="EMBL" id="ANQ08317.1"/>
    </source>
</evidence>
<keyword evidence="3" id="KW-1185">Reference proteome</keyword>
<reference evidence="3" key="1">
    <citation type="submission" date="2016-06" db="EMBL/GenBank/DDBJ databases">
        <title>First high quality genome sequence of Plasmodium coatneyi using continuous long reads from single molecule, real-time sequencing.</title>
        <authorList>
            <person name="Chien J.-T."/>
            <person name="Pakala S.B."/>
            <person name="Geraldo J.A."/>
            <person name="Lapp S.A."/>
            <person name="Barnwell J.W."/>
            <person name="Kissinger J.C."/>
            <person name="Galinski M.R."/>
            <person name="Humphrey J.C."/>
        </authorList>
    </citation>
    <scope>NUCLEOTIDE SEQUENCE [LARGE SCALE GENOMIC DNA]</scope>
    <source>
        <strain evidence="3">Hackeri</strain>
    </source>
</reference>
<name>A0A1B1E0E1_9APIC</name>
<dbReference type="RefSeq" id="XP_019915012.1">
    <property type="nucleotide sequence ID" value="XM_020059262.1"/>
</dbReference>
<evidence type="ECO:0000313" key="3">
    <source>
        <dbReference type="Proteomes" id="UP000092716"/>
    </source>
</evidence>
<feature type="compositionally biased region" description="Low complexity" evidence="1">
    <location>
        <begin position="548"/>
        <end position="576"/>
    </location>
</feature>
<feature type="region of interest" description="Disordered" evidence="1">
    <location>
        <begin position="513"/>
        <end position="583"/>
    </location>
</feature>
<dbReference type="AlphaFoldDB" id="A0A1B1E0E1"/>
<organism evidence="2 3">
    <name type="scientific">Plasmodium coatneyi</name>
    <dbReference type="NCBI Taxonomy" id="208452"/>
    <lineage>
        <taxon>Eukaryota</taxon>
        <taxon>Sar</taxon>
        <taxon>Alveolata</taxon>
        <taxon>Apicomplexa</taxon>
        <taxon>Aconoidasida</taxon>
        <taxon>Haemosporida</taxon>
        <taxon>Plasmodiidae</taxon>
        <taxon>Plasmodium</taxon>
    </lineage>
</organism>
<dbReference type="VEuPathDB" id="PlasmoDB:PCOAH_00024570"/>
<dbReference type="Proteomes" id="UP000092716">
    <property type="component" value="Chromosome 9"/>
</dbReference>
<accession>A0A1B1E0E1</accession>
<dbReference type="GeneID" id="30909185"/>
<evidence type="ECO:0000256" key="1">
    <source>
        <dbReference type="SAM" id="MobiDB-lite"/>
    </source>
</evidence>
<dbReference type="EMBL" id="CP016247">
    <property type="protein sequence ID" value="ANQ08317.1"/>
    <property type="molecule type" value="Genomic_DNA"/>
</dbReference>
<protein>
    <submittedName>
        <fullName evidence="2">KIR protein</fullName>
    </submittedName>
</protein>
<feature type="compositionally biased region" description="Polar residues" evidence="1">
    <location>
        <begin position="513"/>
        <end position="538"/>
    </location>
</feature>
<sequence length="583" mass="65927">MNEVHNNNQKPTLYSEWIYDMLKEGGGQLVPYKLVTQLEQELNGYTQVKKSAHTIATACSFVSEVRKKEQADSGICTWFYYWLGNMLFNEGKLSSISDVMDIIYTAWGKSDLGNSCTKDNTHNDGVDFYSKKSEFDFKKDYEPQEEQEQCKSDSRDGSSGPYCTKFIGKYGNSCTRNSSQLTCTWKNLKKPSAGDDFDLDIGKMDLDNKDQDPILSNLPSTKAYKKFNEANGTCEEDGDVSLPLEIEGAFPGSLKTGNQRYLNRLKDVWCYASKGGEGNLTDVERCSFLYYYIGYTFSEYFTHDSSFQTFMDTVRKELEQLSDVDGEKCDIVPSCSGRTHFTWEKEVYDFIQDHGTIRTTLEGSEITCTKEFLQHLEDVAGAFGTMGWHCTKNATKDGKYCQKLNSAHKPNKLVELLKTKCTLPETQKYIIQRIETLGILPSTGTSSGTGTIVCSTLSVLGLPMLGYFLYKYNLLPSWFGNHFGGGSSKIRKRKKRSTRSNFDALTEYTTEDGTSTIAPSTIGDSTIGSTVEDNSTIYNDERRPPPRRSSSGRGSNSRPQQHRQQQQRPQRQQKQRNISYQNI</sequence>
<gene>
    <name evidence="2" type="ORF">PCOAH_00024570</name>
</gene>